<name>A0A919E5X9_9PROT</name>
<protein>
    <submittedName>
        <fullName evidence="1">Uncharacterized protein</fullName>
    </submittedName>
</protein>
<reference evidence="1" key="2">
    <citation type="submission" date="2020-09" db="EMBL/GenBank/DDBJ databases">
        <authorList>
            <person name="Sun Q."/>
            <person name="Kim S."/>
        </authorList>
    </citation>
    <scope>NUCLEOTIDE SEQUENCE</scope>
    <source>
        <strain evidence="1">KCTC 42590</strain>
    </source>
</reference>
<dbReference type="EMBL" id="BNCI01000001">
    <property type="protein sequence ID" value="GHF17215.1"/>
    <property type="molecule type" value="Genomic_DNA"/>
</dbReference>
<sequence length="247" mass="26792">MLREWWTYLRTDSVAGAASTGLKKEAPAIEARYRRHAQAWQPHLDRTKAVIKEAVQAADPAEPILILGAGALLDIPLDSLNAHPAGALLMDAVLLPSARQKLKAYPNIRFELYDVTGMLAIWAKADDAETLQVPAYAPIPIAGYSLIISCNLLSQLSLPFGADSNVEYLLESAHTSILSAAPCPAILISDFQRTIKTGATVETEPTFSAGILDDQEKLTGWEWHLAPTGETGKDKDVTLHVGVWKLS</sequence>
<dbReference type="Proteomes" id="UP000630923">
    <property type="component" value="Unassembled WGS sequence"/>
</dbReference>
<keyword evidence="2" id="KW-1185">Reference proteome</keyword>
<reference evidence="1" key="1">
    <citation type="journal article" date="2014" name="Int. J. Syst. Evol. Microbiol.">
        <title>Complete genome sequence of Corynebacterium casei LMG S-19264T (=DSM 44701T), isolated from a smear-ripened cheese.</title>
        <authorList>
            <consortium name="US DOE Joint Genome Institute (JGI-PGF)"/>
            <person name="Walter F."/>
            <person name="Albersmeier A."/>
            <person name="Kalinowski J."/>
            <person name="Ruckert C."/>
        </authorList>
    </citation>
    <scope>NUCLEOTIDE SEQUENCE</scope>
    <source>
        <strain evidence="1">KCTC 42590</strain>
    </source>
</reference>
<comment type="caution">
    <text evidence="1">The sequence shown here is derived from an EMBL/GenBank/DDBJ whole genome shotgun (WGS) entry which is preliminary data.</text>
</comment>
<proteinExistence type="predicted"/>
<evidence type="ECO:0000313" key="1">
    <source>
        <dbReference type="EMBL" id="GHF17215.1"/>
    </source>
</evidence>
<accession>A0A919E5X9</accession>
<gene>
    <name evidence="1" type="ORF">GCM10017044_09480</name>
</gene>
<evidence type="ECO:0000313" key="2">
    <source>
        <dbReference type="Proteomes" id="UP000630923"/>
    </source>
</evidence>
<organism evidence="1 2">
    <name type="scientific">Kordiimonas sediminis</name>
    <dbReference type="NCBI Taxonomy" id="1735581"/>
    <lineage>
        <taxon>Bacteria</taxon>
        <taxon>Pseudomonadati</taxon>
        <taxon>Pseudomonadota</taxon>
        <taxon>Alphaproteobacteria</taxon>
        <taxon>Kordiimonadales</taxon>
        <taxon>Kordiimonadaceae</taxon>
        <taxon>Kordiimonas</taxon>
    </lineage>
</organism>
<dbReference type="AlphaFoldDB" id="A0A919E5X9"/>